<proteinExistence type="predicted"/>
<protein>
    <submittedName>
        <fullName evidence="2">Uncharacterized protein</fullName>
    </submittedName>
</protein>
<sequence length="270" mass="30012">MEDRRKAWNSPPLRRILSLPSVESENIVLQEQNLLHRASTCADETQGNLRAQGQKAKPSGLRPCESGTLNVNASSQGFSGWGEPERTEDRAVPYKKRTFENRYIAESEVCNPYNNQEMSRGAGPTACAVPEIERQAKTNSLGLRDSHGGSGNVLPNQDFPLQRLNRGSGITDIVMEGEAGRKRSFLPEQLLSGQISLDTFDDQILEDGPVERQQWDSRDVRVLKGRARGPPSEKDESAASARSKNDGTMRPRTENFVETFRISEEASLKN</sequence>
<organism evidence="2 3">
    <name type="scientific">Gracilariopsis chorda</name>
    <dbReference type="NCBI Taxonomy" id="448386"/>
    <lineage>
        <taxon>Eukaryota</taxon>
        <taxon>Rhodophyta</taxon>
        <taxon>Florideophyceae</taxon>
        <taxon>Rhodymeniophycidae</taxon>
        <taxon>Gracilariales</taxon>
        <taxon>Gracilariaceae</taxon>
        <taxon>Gracilariopsis</taxon>
    </lineage>
</organism>
<evidence type="ECO:0000256" key="1">
    <source>
        <dbReference type="SAM" id="MobiDB-lite"/>
    </source>
</evidence>
<dbReference type="Proteomes" id="UP000247409">
    <property type="component" value="Unassembled WGS sequence"/>
</dbReference>
<evidence type="ECO:0000313" key="2">
    <source>
        <dbReference type="EMBL" id="PXF39973.1"/>
    </source>
</evidence>
<feature type="region of interest" description="Disordered" evidence="1">
    <location>
        <begin position="221"/>
        <end position="258"/>
    </location>
</feature>
<name>A0A2V3ID11_9FLOR</name>
<gene>
    <name evidence="2" type="ORF">BWQ96_10324</name>
</gene>
<keyword evidence="3" id="KW-1185">Reference proteome</keyword>
<evidence type="ECO:0000313" key="3">
    <source>
        <dbReference type="Proteomes" id="UP000247409"/>
    </source>
</evidence>
<comment type="caution">
    <text evidence="2">The sequence shown here is derived from an EMBL/GenBank/DDBJ whole genome shotgun (WGS) entry which is preliminary data.</text>
</comment>
<reference evidence="2 3" key="1">
    <citation type="journal article" date="2018" name="Mol. Biol. Evol.">
        <title>Analysis of the draft genome of the red seaweed Gracilariopsis chorda provides insights into genome size evolution in Rhodophyta.</title>
        <authorList>
            <person name="Lee J."/>
            <person name="Yang E.C."/>
            <person name="Graf L."/>
            <person name="Yang J.H."/>
            <person name="Qiu H."/>
            <person name="Zel Zion U."/>
            <person name="Chan C.X."/>
            <person name="Stephens T.G."/>
            <person name="Weber A.P.M."/>
            <person name="Boo G.H."/>
            <person name="Boo S.M."/>
            <person name="Kim K.M."/>
            <person name="Shin Y."/>
            <person name="Jung M."/>
            <person name="Lee S.J."/>
            <person name="Yim H.S."/>
            <person name="Lee J.H."/>
            <person name="Bhattacharya D."/>
            <person name="Yoon H.S."/>
        </authorList>
    </citation>
    <scope>NUCLEOTIDE SEQUENCE [LARGE SCALE GENOMIC DNA]</scope>
    <source>
        <strain evidence="2 3">SKKU-2015</strain>
        <tissue evidence="2">Whole body</tissue>
    </source>
</reference>
<feature type="compositionally biased region" description="Basic and acidic residues" evidence="1">
    <location>
        <begin position="231"/>
        <end position="258"/>
    </location>
</feature>
<dbReference type="EMBL" id="NBIV01000391">
    <property type="protein sequence ID" value="PXF39973.1"/>
    <property type="molecule type" value="Genomic_DNA"/>
</dbReference>
<accession>A0A2V3ID11</accession>
<dbReference type="AlphaFoldDB" id="A0A2V3ID11"/>
<feature type="region of interest" description="Disordered" evidence="1">
    <location>
        <begin position="43"/>
        <end position="68"/>
    </location>
</feature>